<feature type="domain" description="Dof-type" evidence="11">
    <location>
        <begin position="33"/>
        <end position="87"/>
    </location>
</feature>
<dbReference type="GO" id="GO:0003677">
    <property type="term" value="F:DNA binding"/>
    <property type="evidence" value="ECO:0007669"/>
    <property type="project" value="UniProtKB-UniRule"/>
</dbReference>
<feature type="region of interest" description="Disordered" evidence="10">
    <location>
        <begin position="1"/>
        <end position="34"/>
    </location>
</feature>
<dbReference type="PROSITE" id="PS50884">
    <property type="entry name" value="ZF_DOF_2"/>
    <property type="match status" value="1"/>
</dbReference>
<comment type="function">
    <text evidence="9">Transcription factor that binds specifically to a 5'-AA[AG]G-3' consensus core sequence.</text>
</comment>
<organism evidence="12 13">
    <name type="scientific">Trema orientale</name>
    <name type="common">Charcoal tree</name>
    <name type="synonym">Celtis orientalis</name>
    <dbReference type="NCBI Taxonomy" id="63057"/>
    <lineage>
        <taxon>Eukaryota</taxon>
        <taxon>Viridiplantae</taxon>
        <taxon>Streptophyta</taxon>
        <taxon>Embryophyta</taxon>
        <taxon>Tracheophyta</taxon>
        <taxon>Spermatophyta</taxon>
        <taxon>Magnoliopsida</taxon>
        <taxon>eudicotyledons</taxon>
        <taxon>Gunneridae</taxon>
        <taxon>Pentapetalae</taxon>
        <taxon>rosids</taxon>
        <taxon>fabids</taxon>
        <taxon>Rosales</taxon>
        <taxon>Cannabaceae</taxon>
        <taxon>Trema</taxon>
    </lineage>
</organism>
<dbReference type="STRING" id="63057.A0A2P5CK05"/>
<dbReference type="PROSITE" id="PS01361">
    <property type="entry name" value="ZF_DOF_1"/>
    <property type="match status" value="1"/>
</dbReference>
<keyword evidence="7 8" id="KW-0539">Nucleus</keyword>
<dbReference type="InParanoid" id="A0A2P5CK05"/>
<evidence type="ECO:0000256" key="4">
    <source>
        <dbReference type="ARBA" id="ARBA00023015"/>
    </source>
</evidence>
<accession>A0A2P5CK05</accession>
<evidence type="ECO:0000313" key="12">
    <source>
        <dbReference type="EMBL" id="PON61390.1"/>
    </source>
</evidence>
<dbReference type="PANTHER" id="PTHR31992">
    <property type="entry name" value="DOF ZINC FINGER PROTEIN DOF1.4-RELATED"/>
    <property type="match status" value="1"/>
</dbReference>
<keyword evidence="2 8" id="KW-0863">Zinc-finger</keyword>
<evidence type="ECO:0000259" key="11">
    <source>
        <dbReference type="PROSITE" id="PS50884"/>
    </source>
</evidence>
<evidence type="ECO:0000256" key="6">
    <source>
        <dbReference type="ARBA" id="ARBA00023163"/>
    </source>
</evidence>
<sequence>MQAETDQASDHQEEKMMMKQNNSNNNNNDKAPQKCPRCESLNTKFCYYNNYSLSQPRYFCKTCRRYWTQGGTLRNVPVGGGCRKGKRARTASSTAAAAAATATTSSSSTTSSSGGGAGENSRLLMPQGGAGGGGVLPQQSQTNPERIVGSGLMRAVEPAAGSFGTQYYPGPAGSYLSSFGGAINQLSFNQGSDHDHHDLSAGNRFGMNMMAPPSHSSTLSLLEGFNIAAFGSQQQQIQPEFYSPSDHHQTMVGSSSRPMNTSSSSHHHQDHDQWPQSFAPLDNSSDSAAGPQIPAADWTNIGAANSTAGNVHTSTTSGGDLIPTLNPNQWSHHHHHHDLPGSYGPPP</sequence>
<protein>
    <recommendedName>
        <fullName evidence="9">Dof zinc finger protein</fullName>
    </recommendedName>
</protein>
<comment type="caution">
    <text evidence="12">The sequence shown here is derived from an EMBL/GenBank/DDBJ whole genome shotgun (WGS) entry which is preliminary data.</text>
</comment>
<evidence type="ECO:0000256" key="2">
    <source>
        <dbReference type="ARBA" id="ARBA00022771"/>
    </source>
</evidence>
<feature type="region of interest" description="Disordered" evidence="10">
    <location>
        <begin position="243"/>
        <end position="294"/>
    </location>
</feature>
<evidence type="ECO:0000256" key="5">
    <source>
        <dbReference type="ARBA" id="ARBA00023125"/>
    </source>
</evidence>
<reference evidence="13" key="1">
    <citation type="submission" date="2016-06" db="EMBL/GenBank/DDBJ databases">
        <title>Parallel loss of symbiosis genes in relatives of nitrogen-fixing non-legume Parasponia.</title>
        <authorList>
            <person name="Van Velzen R."/>
            <person name="Holmer R."/>
            <person name="Bu F."/>
            <person name="Rutten L."/>
            <person name="Van Zeijl A."/>
            <person name="Liu W."/>
            <person name="Santuari L."/>
            <person name="Cao Q."/>
            <person name="Sharma T."/>
            <person name="Shen D."/>
            <person name="Roswanjaya Y."/>
            <person name="Wardhani T."/>
            <person name="Kalhor M.S."/>
            <person name="Jansen J."/>
            <person name="Van den Hoogen J."/>
            <person name="Gungor B."/>
            <person name="Hartog M."/>
            <person name="Hontelez J."/>
            <person name="Verver J."/>
            <person name="Yang W.-C."/>
            <person name="Schijlen E."/>
            <person name="Repin R."/>
            <person name="Schilthuizen M."/>
            <person name="Schranz E."/>
            <person name="Heidstra R."/>
            <person name="Miyata K."/>
            <person name="Fedorova E."/>
            <person name="Kohlen W."/>
            <person name="Bisseling T."/>
            <person name="Smit S."/>
            <person name="Geurts R."/>
        </authorList>
    </citation>
    <scope>NUCLEOTIDE SEQUENCE [LARGE SCALE GENOMIC DNA]</scope>
    <source>
        <strain evidence="13">cv. RG33-2</strain>
    </source>
</reference>
<dbReference type="GO" id="GO:0008270">
    <property type="term" value="F:zinc ion binding"/>
    <property type="evidence" value="ECO:0007669"/>
    <property type="project" value="UniProtKB-KW"/>
</dbReference>
<gene>
    <name evidence="12" type="ORF">TorRG33x02_282140</name>
</gene>
<dbReference type="PANTHER" id="PTHR31992:SF108">
    <property type="entry name" value="DOF ZINC FINGER PROTEIN"/>
    <property type="match status" value="1"/>
</dbReference>
<feature type="compositionally biased region" description="Low complexity" evidence="10">
    <location>
        <begin position="254"/>
        <end position="264"/>
    </location>
</feature>
<dbReference type="OrthoDB" id="1927254at2759"/>
<dbReference type="AlphaFoldDB" id="A0A2P5CK05"/>
<keyword evidence="13" id="KW-1185">Reference proteome</keyword>
<keyword evidence="1 9" id="KW-0479">Metal-binding</keyword>
<evidence type="ECO:0000313" key="13">
    <source>
        <dbReference type="Proteomes" id="UP000237000"/>
    </source>
</evidence>
<feature type="compositionally biased region" description="Polar residues" evidence="10">
    <location>
        <begin position="307"/>
        <end position="318"/>
    </location>
</feature>
<evidence type="ECO:0000256" key="8">
    <source>
        <dbReference type="PROSITE-ProRule" id="PRU00071"/>
    </source>
</evidence>
<dbReference type="InterPro" id="IPR045174">
    <property type="entry name" value="Dof"/>
</dbReference>
<proteinExistence type="predicted"/>
<dbReference type="EMBL" id="JXTC01000356">
    <property type="protein sequence ID" value="PON61390.1"/>
    <property type="molecule type" value="Genomic_DNA"/>
</dbReference>
<keyword evidence="3 9" id="KW-0862">Zinc</keyword>
<dbReference type="InterPro" id="IPR003851">
    <property type="entry name" value="Znf_Dof"/>
</dbReference>
<keyword evidence="4 9" id="KW-0805">Transcription regulation</keyword>
<keyword evidence="5 8" id="KW-0238">DNA-binding</keyword>
<feature type="compositionally biased region" description="Basic and acidic residues" evidence="10">
    <location>
        <begin position="8"/>
        <end position="17"/>
    </location>
</feature>
<feature type="region of interest" description="Disordered" evidence="10">
    <location>
        <begin position="93"/>
        <end position="142"/>
    </location>
</feature>
<dbReference type="Proteomes" id="UP000237000">
    <property type="component" value="Unassembled WGS sequence"/>
</dbReference>
<feature type="region of interest" description="Disordered" evidence="10">
    <location>
        <begin position="307"/>
        <end position="347"/>
    </location>
</feature>
<dbReference type="GO" id="GO:0003700">
    <property type="term" value="F:DNA-binding transcription factor activity"/>
    <property type="evidence" value="ECO:0007669"/>
    <property type="project" value="UniProtKB-UniRule"/>
</dbReference>
<keyword evidence="6 9" id="KW-0804">Transcription</keyword>
<evidence type="ECO:0000256" key="1">
    <source>
        <dbReference type="ARBA" id="ARBA00022723"/>
    </source>
</evidence>
<dbReference type="GO" id="GO:0005634">
    <property type="term" value="C:nucleus"/>
    <property type="evidence" value="ECO:0007669"/>
    <property type="project" value="UniProtKB-SubCell"/>
</dbReference>
<dbReference type="Pfam" id="PF02701">
    <property type="entry name" value="Zn_ribbon_Dof"/>
    <property type="match status" value="1"/>
</dbReference>
<feature type="compositionally biased region" description="Low complexity" evidence="10">
    <location>
        <begin position="93"/>
        <end position="112"/>
    </location>
</feature>
<comment type="subcellular location">
    <subcellularLocation>
        <location evidence="8 9">Nucleus</location>
    </subcellularLocation>
</comment>
<evidence type="ECO:0000256" key="3">
    <source>
        <dbReference type="ARBA" id="ARBA00022833"/>
    </source>
</evidence>
<name>A0A2P5CK05_TREOI</name>
<evidence type="ECO:0000256" key="10">
    <source>
        <dbReference type="SAM" id="MobiDB-lite"/>
    </source>
</evidence>
<evidence type="ECO:0000256" key="7">
    <source>
        <dbReference type="ARBA" id="ARBA00023242"/>
    </source>
</evidence>
<evidence type="ECO:0000256" key="9">
    <source>
        <dbReference type="RuleBase" id="RU369094"/>
    </source>
</evidence>